<proteinExistence type="predicted"/>
<dbReference type="Pfam" id="PF00094">
    <property type="entry name" value="VWD"/>
    <property type="match status" value="1"/>
</dbReference>
<dbReference type="GeneID" id="118409712"/>
<dbReference type="KEGG" id="bfo:118409712"/>
<accession>A0A9J7KMR7</accession>
<dbReference type="InterPro" id="IPR001846">
    <property type="entry name" value="VWF_type-D"/>
</dbReference>
<dbReference type="RefSeq" id="XP_035666862.1">
    <property type="nucleotide sequence ID" value="XM_035810969.1"/>
</dbReference>
<sequence length="499" mass="54766">MLEFNDKQNYSGIIALTSTQQSLHLEWSQQGNVCEKLRSQRSKLRANIATSHQQEKLLGLCEKPLLRSDSNMASPYGPSLGLISLLAIWLVVASLTATVAGSESTDPYVTLGCWRDTADRAIPTLEGTDPRLDNRYYPARQNPIEKCYLVAFDRGFRVFAVQDDGACMGSADAHNTYKKYGPSTACAADGEGGPWANEVYQITANVPEETTTFVNGTSETAPPTDVSNTTTAPVQHETVASVTSAVPEATIMTASRAQTGEPISTKASITSAAEDEGSESVDPYVSLGCWRDTADRAIPVLEGTDPRLDNRYYPARQNPIEKCYLVAFDRGFRVFAVQDDGQCFGSANAHNTYKKYGPSTACAADGEGGPWANEVYQITAPFEDICLGTTTCDRSAGASCRAWGDPHYISFDGTRTDFMGTCTYTLAERTEEPAFRVAAKNEHRYGRTHVSYISRVTVEVYAHRITVSRNNRVSVRRTPIFIFLALKDSRDYHQSFLIT</sequence>
<dbReference type="PANTHER" id="PTHR47635">
    <property type="entry name" value="CUB DOMAIN-CONTAINING PROTEIN"/>
    <property type="match status" value="1"/>
</dbReference>
<name>A0A9J7KMR7_BRAFL</name>
<reference evidence="2" key="1">
    <citation type="journal article" date="2020" name="Nat. Ecol. Evol.">
        <title>Deeply conserved synteny resolves early events in vertebrate evolution.</title>
        <authorList>
            <person name="Simakov O."/>
            <person name="Marletaz F."/>
            <person name="Yue J.X."/>
            <person name="O'Connell B."/>
            <person name="Jenkins J."/>
            <person name="Brandt A."/>
            <person name="Calef R."/>
            <person name="Tung C.H."/>
            <person name="Huang T.K."/>
            <person name="Schmutz J."/>
            <person name="Satoh N."/>
            <person name="Yu J.K."/>
            <person name="Putnam N.H."/>
            <person name="Green R.E."/>
            <person name="Rokhsar D.S."/>
        </authorList>
    </citation>
    <scope>NUCLEOTIDE SEQUENCE [LARGE SCALE GENOMIC DNA]</scope>
    <source>
        <strain evidence="2">S238N-H82</strain>
    </source>
</reference>
<dbReference type="AlphaFoldDB" id="A0A9J7KMR7"/>
<organism evidence="2 3">
    <name type="scientific">Branchiostoma floridae</name>
    <name type="common">Florida lancelet</name>
    <name type="synonym">Amphioxus</name>
    <dbReference type="NCBI Taxonomy" id="7739"/>
    <lineage>
        <taxon>Eukaryota</taxon>
        <taxon>Metazoa</taxon>
        <taxon>Chordata</taxon>
        <taxon>Cephalochordata</taxon>
        <taxon>Leptocardii</taxon>
        <taxon>Amphioxiformes</taxon>
        <taxon>Branchiostomatidae</taxon>
        <taxon>Branchiostoma</taxon>
    </lineage>
</organism>
<gene>
    <name evidence="3" type="primary">LOC118409712</name>
</gene>
<feature type="domain" description="VWFD" evidence="1">
    <location>
        <begin position="398"/>
        <end position="499"/>
    </location>
</feature>
<protein>
    <submittedName>
        <fullName evidence="3">Uncharacterized protein LOC118409712</fullName>
    </submittedName>
</protein>
<dbReference type="PANTHER" id="PTHR47635:SF2">
    <property type="entry name" value="LAMG-LIKE JELLYROLL FOLD DOMAIN-CONTAINING PROTEIN"/>
    <property type="match status" value="1"/>
</dbReference>
<keyword evidence="2" id="KW-1185">Reference proteome</keyword>
<dbReference type="OrthoDB" id="5945029at2759"/>
<evidence type="ECO:0000259" key="1">
    <source>
        <dbReference type="PROSITE" id="PS51233"/>
    </source>
</evidence>
<dbReference type="PROSITE" id="PS51233">
    <property type="entry name" value="VWFD"/>
    <property type="match status" value="1"/>
</dbReference>
<dbReference type="Proteomes" id="UP000001554">
    <property type="component" value="Chromosome 2"/>
</dbReference>
<reference evidence="3" key="2">
    <citation type="submission" date="2025-08" db="UniProtKB">
        <authorList>
            <consortium name="RefSeq"/>
        </authorList>
    </citation>
    <scope>IDENTIFICATION</scope>
    <source>
        <strain evidence="3">S238N-H82</strain>
        <tissue evidence="3">Testes</tissue>
    </source>
</reference>
<evidence type="ECO:0000313" key="3">
    <source>
        <dbReference type="RefSeq" id="XP_035666862.1"/>
    </source>
</evidence>
<evidence type="ECO:0000313" key="2">
    <source>
        <dbReference type="Proteomes" id="UP000001554"/>
    </source>
</evidence>